<gene>
    <name evidence="2" type="ORF">K504DRAFT_464617</name>
</gene>
<accession>A0A6G1KIC1</accession>
<evidence type="ECO:0000256" key="1">
    <source>
        <dbReference type="SAM" id="MobiDB-lite"/>
    </source>
</evidence>
<reference evidence="2" key="1">
    <citation type="journal article" date="2020" name="Stud. Mycol.">
        <title>101 Dothideomycetes genomes: a test case for predicting lifestyles and emergence of pathogens.</title>
        <authorList>
            <person name="Haridas S."/>
            <person name="Albert R."/>
            <person name="Binder M."/>
            <person name="Bloem J."/>
            <person name="Labutti K."/>
            <person name="Salamov A."/>
            <person name="Andreopoulos B."/>
            <person name="Baker S."/>
            <person name="Barry K."/>
            <person name="Bills G."/>
            <person name="Bluhm B."/>
            <person name="Cannon C."/>
            <person name="Castanera R."/>
            <person name="Culley D."/>
            <person name="Daum C."/>
            <person name="Ezra D."/>
            <person name="Gonzalez J."/>
            <person name="Henrissat B."/>
            <person name="Kuo A."/>
            <person name="Liang C."/>
            <person name="Lipzen A."/>
            <person name="Lutzoni F."/>
            <person name="Magnuson J."/>
            <person name="Mondo S."/>
            <person name="Nolan M."/>
            <person name="Ohm R."/>
            <person name="Pangilinan J."/>
            <person name="Park H.-J."/>
            <person name="Ramirez L."/>
            <person name="Alfaro M."/>
            <person name="Sun H."/>
            <person name="Tritt A."/>
            <person name="Yoshinaga Y."/>
            <person name="Zwiers L.-H."/>
            <person name="Turgeon B."/>
            <person name="Goodwin S."/>
            <person name="Spatafora J."/>
            <person name="Crous P."/>
            <person name="Grigoriev I."/>
        </authorList>
    </citation>
    <scope>NUCLEOTIDE SEQUENCE</scope>
    <source>
        <strain evidence="2">CBS 279.74</strain>
    </source>
</reference>
<protein>
    <submittedName>
        <fullName evidence="2">Uncharacterized protein</fullName>
    </submittedName>
</protein>
<feature type="compositionally biased region" description="Basic and acidic residues" evidence="1">
    <location>
        <begin position="262"/>
        <end position="271"/>
    </location>
</feature>
<feature type="compositionally biased region" description="Polar residues" evidence="1">
    <location>
        <begin position="246"/>
        <end position="259"/>
    </location>
</feature>
<proteinExistence type="predicted"/>
<dbReference type="OrthoDB" id="409136at2759"/>
<feature type="compositionally biased region" description="Low complexity" evidence="1">
    <location>
        <begin position="48"/>
        <end position="57"/>
    </location>
</feature>
<feature type="region of interest" description="Disordered" evidence="1">
    <location>
        <begin position="243"/>
        <end position="281"/>
    </location>
</feature>
<feature type="compositionally biased region" description="Basic residues" evidence="1">
    <location>
        <begin position="272"/>
        <end position="281"/>
    </location>
</feature>
<keyword evidence="3" id="KW-1185">Reference proteome</keyword>
<feature type="compositionally biased region" description="Polar residues" evidence="1">
    <location>
        <begin position="83"/>
        <end position="92"/>
    </location>
</feature>
<feature type="region of interest" description="Disordered" evidence="1">
    <location>
        <begin position="44"/>
        <end position="102"/>
    </location>
</feature>
<dbReference type="AlphaFoldDB" id="A0A6G1KIC1"/>
<evidence type="ECO:0000313" key="2">
    <source>
        <dbReference type="EMBL" id="KAF2712530.1"/>
    </source>
</evidence>
<sequence>MAESPTTLSTLENIVTQTRIGEWLSSPTTDIHARLVHFSTQPDRQAISPYPSYSSSPPNNPPGARSHRSSHHSSSSMAPACIHQSSSASTHPPSLYHYSDSTPTETSISTGLASRFSGVPLLEDINGVLERRPNTIRRPAYECSFWFLSCSYISYNEDEWRVHCLAHFRGEEPPKSVQCPLCDDFQYTCDNGWTSWGYRMDHVSFHHNILGETLRTSRPDFHLFQHLWQRRLIDDQDLKELKGGNHNLTRPPSNFTVTNGRRARDTREGRGQRHQHIGTRR</sequence>
<organism evidence="2 3">
    <name type="scientific">Pleomassaria siparia CBS 279.74</name>
    <dbReference type="NCBI Taxonomy" id="1314801"/>
    <lineage>
        <taxon>Eukaryota</taxon>
        <taxon>Fungi</taxon>
        <taxon>Dikarya</taxon>
        <taxon>Ascomycota</taxon>
        <taxon>Pezizomycotina</taxon>
        <taxon>Dothideomycetes</taxon>
        <taxon>Pleosporomycetidae</taxon>
        <taxon>Pleosporales</taxon>
        <taxon>Pleomassariaceae</taxon>
        <taxon>Pleomassaria</taxon>
    </lineage>
</organism>
<dbReference type="Proteomes" id="UP000799428">
    <property type="component" value="Unassembled WGS sequence"/>
</dbReference>
<name>A0A6G1KIC1_9PLEO</name>
<evidence type="ECO:0000313" key="3">
    <source>
        <dbReference type="Proteomes" id="UP000799428"/>
    </source>
</evidence>
<dbReference type="EMBL" id="MU005766">
    <property type="protein sequence ID" value="KAF2712530.1"/>
    <property type="molecule type" value="Genomic_DNA"/>
</dbReference>